<dbReference type="EnsemblMetazoa" id="AFAF013429-RA">
    <property type="protein sequence ID" value="AFAF013429-PA"/>
    <property type="gene ID" value="AFAF013429"/>
</dbReference>
<evidence type="ECO:0000256" key="1">
    <source>
        <dbReference type="SAM" id="Phobius"/>
    </source>
</evidence>
<evidence type="ECO:0000313" key="2">
    <source>
        <dbReference type="EnsemblMetazoa" id="AFAF013429-PA"/>
    </source>
</evidence>
<dbReference type="EMBL" id="AXCN02001858">
    <property type="status" value="NOT_ANNOTATED_CDS"/>
    <property type="molecule type" value="Genomic_DNA"/>
</dbReference>
<organism evidence="2 3">
    <name type="scientific">Anopheles farauti</name>
    <dbReference type="NCBI Taxonomy" id="69004"/>
    <lineage>
        <taxon>Eukaryota</taxon>
        <taxon>Metazoa</taxon>
        <taxon>Ecdysozoa</taxon>
        <taxon>Arthropoda</taxon>
        <taxon>Hexapoda</taxon>
        <taxon>Insecta</taxon>
        <taxon>Pterygota</taxon>
        <taxon>Neoptera</taxon>
        <taxon>Endopterygota</taxon>
        <taxon>Diptera</taxon>
        <taxon>Nematocera</taxon>
        <taxon>Culicoidea</taxon>
        <taxon>Culicidae</taxon>
        <taxon>Anophelinae</taxon>
        <taxon>Anopheles</taxon>
    </lineage>
</organism>
<proteinExistence type="predicted"/>
<dbReference type="AlphaFoldDB" id="A0A182QMY6"/>
<name>A0A182QMY6_9DIPT</name>
<evidence type="ECO:0000313" key="3">
    <source>
        <dbReference type="Proteomes" id="UP000075886"/>
    </source>
</evidence>
<reference evidence="2" key="2">
    <citation type="submission" date="2020-05" db="UniProtKB">
        <authorList>
            <consortium name="EnsemblMetazoa"/>
        </authorList>
    </citation>
    <scope>IDENTIFICATION</scope>
    <source>
        <strain evidence="2">FAR1</strain>
    </source>
</reference>
<feature type="transmembrane region" description="Helical" evidence="1">
    <location>
        <begin position="139"/>
        <end position="158"/>
    </location>
</feature>
<keyword evidence="3" id="KW-1185">Reference proteome</keyword>
<keyword evidence="1" id="KW-1133">Transmembrane helix</keyword>
<dbReference type="Proteomes" id="UP000075886">
    <property type="component" value="Unassembled WGS sequence"/>
</dbReference>
<keyword evidence="1" id="KW-0472">Membrane</keyword>
<dbReference type="VEuPathDB" id="VectorBase:AFAF013429"/>
<keyword evidence="1" id="KW-0812">Transmembrane</keyword>
<protein>
    <submittedName>
        <fullName evidence="2">Uncharacterized protein</fullName>
    </submittedName>
</protein>
<accession>A0A182QMY6</accession>
<reference evidence="3" key="1">
    <citation type="submission" date="2014-01" db="EMBL/GenBank/DDBJ databases">
        <title>The Genome Sequence of Anopheles farauti FAR1 (V2).</title>
        <authorList>
            <consortium name="The Broad Institute Genomics Platform"/>
            <person name="Neafsey D.E."/>
            <person name="Besansky N."/>
            <person name="Howell P."/>
            <person name="Walton C."/>
            <person name="Young S.K."/>
            <person name="Zeng Q."/>
            <person name="Gargeya S."/>
            <person name="Fitzgerald M."/>
            <person name="Haas B."/>
            <person name="Abouelleil A."/>
            <person name="Allen A.W."/>
            <person name="Alvarado L."/>
            <person name="Arachchi H.M."/>
            <person name="Berlin A.M."/>
            <person name="Chapman S.B."/>
            <person name="Gainer-Dewar J."/>
            <person name="Goldberg J."/>
            <person name="Griggs A."/>
            <person name="Gujja S."/>
            <person name="Hansen M."/>
            <person name="Howarth C."/>
            <person name="Imamovic A."/>
            <person name="Ireland A."/>
            <person name="Larimer J."/>
            <person name="McCowan C."/>
            <person name="Murphy C."/>
            <person name="Pearson M."/>
            <person name="Poon T.W."/>
            <person name="Priest M."/>
            <person name="Roberts A."/>
            <person name="Saif S."/>
            <person name="Shea T."/>
            <person name="Sisk P."/>
            <person name="Sykes S."/>
            <person name="Wortman J."/>
            <person name="Nusbaum C."/>
            <person name="Birren B."/>
        </authorList>
    </citation>
    <scope>NUCLEOTIDE SEQUENCE [LARGE SCALE GENOMIC DNA]</scope>
    <source>
        <strain evidence="3">FAR1</strain>
    </source>
</reference>
<sequence>MISPRAAITRSVSAVRISGSVTFSRRATLASVSPLNSCHRAPYHGDFVRTEAERLQTTGGGPVIRLFRENFRAALVGVVIADRIAAEPELLELVRGCTAQKLRAHQSGQQTFFGYPSNGAPESGGILARVTYRSISPCFPWFVTAAMYFIIIFDASVLPAPDSPEIMMQVSLLRCFSTRYAASAMAKMCGAFSNSSRPLYRFTYSGP</sequence>